<dbReference type="InterPro" id="IPR022803">
    <property type="entry name" value="Ribosomal_uL5_dom_sf"/>
</dbReference>
<evidence type="ECO:0000256" key="7">
    <source>
        <dbReference type="HAMAP-Rule" id="MF_01333"/>
    </source>
</evidence>
<name>A0A2A6E2F5_9BACL</name>
<evidence type="ECO:0000256" key="5">
    <source>
        <dbReference type="ARBA" id="ARBA00035245"/>
    </source>
</evidence>
<accession>A0A2A6E2F5</accession>
<reference evidence="11 12" key="1">
    <citation type="submission" date="2016-12" db="EMBL/GenBank/DDBJ databases">
        <title>Candidatus Reconcilibacillus cellulovorans genome.</title>
        <authorList>
            <person name="Kolinko S."/>
            <person name="Wu Y.-W."/>
            <person name="Tachea F."/>
            <person name="Denzel E."/>
            <person name="Hiras J."/>
            <person name="Baecker N."/>
            <person name="Chan L.J."/>
            <person name="Eichorst S.A."/>
            <person name="Frey D."/>
            <person name="Adams P.D."/>
            <person name="Pray T."/>
            <person name="Tanjore D."/>
            <person name="Petzold C.J."/>
            <person name="Gladden J.M."/>
            <person name="Simmons B.A."/>
            <person name="Singer S.W."/>
        </authorList>
    </citation>
    <scope>NUCLEOTIDE SEQUENCE [LARGE SCALE GENOMIC DNA]</scope>
    <source>
        <strain evidence="11">JTherm</strain>
    </source>
</reference>
<keyword evidence="4 7" id="KW-0687">Ribonucleoprotein</keyword>
<dbReference type="InterPro" id="IPR031309">
    <property type="entry name" value="Ribosomal_uL5_C"/>
</dbReference>
<evidence type="ECO:0000259" key="9">
    <source>
        <dbReference type="Pfam" id="PF00281"/>
    </source>
</evidence>
<dbReference type="InterPro" id="IPR020929">
    <property type="entry name" value="Ribosomal_uL5_CS"/>
</dbReference>
<dbReference type="FunFam" id="3.30.1440.10:FF:000001">
    <property type="entry name" value="50S ribosomal protein L5"/>
    <property type="match status" value="1"/>
</dbReference>
<dbReference type="PIRSF" id="PIRSF002161">
    <property type="entry name" value="Ribosomal_L5"/>
    <property type="match status" value="1"/>
</dbReference>
<evidence type="ECO:0000256" key="6">
    <source>
        <dbReference type="ARBA" id="ARBA00058604"/>
    </source>
</evidence>
<sequence length="181" mass="20322">MAARLKERFLNEITPALMRKFGYTSVMQVPRVEKIVINMGVGDAANNSKLLDAAVNDLQAIAGQKPIVTRAKKSIAGFKIRAGMPIGVKVTLRGDRMYYFMDKLFNIALPRVRDFRGVSPKSFDGRGNYTLGIREQLIFPEVDYDKVEKVRGMEVVFVTTAKTDEEARELLDMLGMPFARA</sequence>
<dbReference type="GO" id="GO:0003735">
    <property type="term" value="F:structural constituent of ribosome"/>
    <property type="evidence" value="ECO:0007669"/>
    <property type="project" value="InterPro"/>
</dbReference>
<keyword evidence="7" id="KW-0699">rRNA-binding</keyword>
<proteinExistence type="inferred from homology"/>
<dbReference type="AlphaFoldDB" id="A0A2A6E2F5"/>
<dbReference type="InterPro" id="IPR020930">
    <property type="entry name" value="Ribosomal_uL5_bac-type"/>
</dbReference>
<dbReference type="PANTHER" id="PTHR11994">
    <property type="entry name" value="60S RIBOSOMAL PROTEIN L11-RELATED"/>
    <property type="match status" value="1"/>
</dbReference>
<dbReference type="GO" id="GO:0019843">
    <property type="term" value="F:rRNA binding"/>
    <property type="evidence" value="ECO:0007669"/>
    <property type="project" value="UniProtKB-UniRule"/>
</dbReference>
<comment type="function">
    <text evidence="6">This is one of the proteins that bind and probably mediate the attachment of the 5S RNA into the large ribosomal subunit, where it forms part of the central protuberance. In the 70S ribosome it contacts protein S13 of the 30S subunit (bridge B1b), connecting the 2 subunits; this bridge is implicated in subunit movement. Contacts the P site tRNA; the 5S rRNA and some of its associated proteins might help stabilize positioning of ribosome-bound tRNAs.</text>
</comment>
<evidence type="ECO:0000313" key="11">
    <source>
        <dbReference type="EMBL" id="PDO11320.1"/>
    </source>
</evidence>
<dbReference type="GO" id="GO:0006412">
    <property type="term" value="P:translation"/>
    <property type="evidence" value="ECO:0007669"/>
    <property type="project" value="UniProtKB-UniRule"/>
</dbReference>
<dbReference type="HAMAP" id="MF_01333_B">
    <property type="entry name" value="Ribosomal_uL5_B"/>
    <property type="match status" value="1"/>
</dbReference>
<feature type="domain" description="Large ribosomal subunit protein uL5 C-terminal" evidence="10">
    <location>
        <begin position="85"/>
        <end position="178"/>
    </location>
</feature>
<dbReference type="InterPro" id="IPR031310">
    <property type="entry name" value="Ribosomal_uL5_N"/>
</dbReference>
<comment type="caution">
    <text evidence="11">The sequence shown here is derived from an EMBL/GenBank/DDBJ whole genome shotgun (WGS) entry which is preliminary data.</text>
</comment>
<feature type="domain" description="Large ribosomal subunit protein uL5 N-terminal" evidence="9">
    <location>
        <begin position="25"/>
        <end position="81"/>
    </location>
</feature>
<dbReference type="InterPro" id="IPR002132">
    <property type="entry name" value="Ribosomal_uL5"/>
</dbReference>
<evidence type="ECO:0000256" key="2">
    <source>
        <dbReference type="ARBA" id="ARBA00022555"/>
    </source>
</evidence>
<keyword evidence="3 7" id="KW-0689">Ribosomal protein</keyword>
<dbReference type="PROSITE" id="PS00358">
    <property type="entry name" value="RIBOSOMAL_L5"/>
    <property type="match status" value="1"/>
</dbReference>
<dbReference type="Gene3D" id="3.30.1440.10">
    <property type="match status" value="1"/>
</dbReference>
<organism evidence="11 12">
    <name type="scientific">Candidatus Reconcilbacillus cellulovorans</name>
    <dbReference type="NCBI Taxonomy" id="1906605"/>
    <lineage>
        <taxon>Bacteria</taxon>
        <taxon>Bacillati</taxon>
        <taxon>Bacillota</taxon>
        <taxon>Bacilli</taxon>
        <taxon>Bacillales</taxon>
        <taxon>Paenibacillaceae</taxon>
        <taxon>Candidatus Reconcilbacillus</taxon>
    </lineage>
</organism>
<keyword evidence="7" id="KW-0694">RNA-binding</keyword>
<dbReference type="EMBL" id="MOXJ01000003">
    <property type="protein sequence ID" value="PDO11320.1"/>
    <property type="molecule type" value="Genomic_DNA"/>
</dbReference>
<comment type="similarity">
    <text evidence="1 7 8">Belongs to the universal ribosomal protein uL5 family.</text>
</comment>
<evidence type="ECO:0000256" key="3">
    <source>
        <dbReference type="ARBA" id="ARBA00022980"/>
    </source>
</evidence>
<evidence type="ECO:0000256" key="8">
    <source>
        <dbReference type="RuleBase" id="RU003930"/>
    </source>
</evidence>
<keyword evidence="2 7" id="KW-0820">tRNA-binding</keyword>
<evidence type="ECO:0000259" key="10">
    <source>
        <dbReference type="Pfam" id="PF00673"/>
    </source>
</evidence>
<comment type="subunit">
    <text evidence="7">Part of the 50S ribosomal subunit; part of the 5S rRNA/L5/L18/L25 subcomplex. Contacts the 5S rRNA and the P site tRNA. Forms a bridge to the 30S subunit in the 70S ribosome.</text>
</comment>
<dbReference type="SUPFAM" id="SSF55282">
    <property type="entry name" value="RL5-like"/>
    <property type="match status" value="1"/>
</dbReference>
<evidence type="ECO:0000256" key="4">
    <source>
        <dbReference type="ARBA" id="ARBA00023274"/>
    </source>
</evidence>
<dbReference type="Pfam" id="PF00673">
    <property type="entry name" value="Ribosomal_L5_C"/>
    <property type="match status" value="1"/>
</dbReference>
<dbReference type="GO" id="GO:1990904">
    <property type="term" value="C:ribonucleoprotein complex"/>
    <property type="evidence" value="ECO:0007669"/>
    <property type="project" value="UniProtKB-KW"/>
</dbReference>
<gene>
    <name evidence="7" type="primary">rplE</name>
    <name evidence="11" type="ORF">BLM47_02290</name>
</gene>
<dbReference type="Proteomes" id="UP000243688">
    <property type="component" value="Unassembled WGS sequence"/>
</dbReference>
<evidence type="ECO:0000256" key="1">
    <source>
        <dbReference type="ARBA" id="ARBA00008553"/>
    </source>
</evidence>
<dbReference type="GO" id="GO:0005840">
    <property type="term" value="C:ribosome"/>
    <property type="evidence" value="ECO:0007669"/>
    <property type="project" value="UniProtKB-KW"/>
</dbReference>
<dbReference type="Pfam" id="PF00281">
    <property type="entry name" value="Ribosomal_L5"/>
    <property type="match status" value="1"/>
</dbReference>
<dbReference type="NCBIfam" id="NF000585">
    <property type="entry name" value="PRK00010.1"/>
    <property type="match status" value="1"/>
</dbReference>
<evidence type="ECO:0000313" key="12">
    <source>
        <dbReference type="Proteomes" id="UP000243688"/>
    </source>
</evidence>
<comment type="function">
    <text evidence="7">This is 1 of the proteins that bind and probably mediate the attachment of the 5S RNA into the large ribosomal subunit, where it forms part of the central protuberance. In the 70S ribosome it contacts protein S13 of the 30S subunit (bridge B1b), connecting the 2 subunits; this bridge is implicated in subunit movement. Contacts the P site tRNA; the 5S rRNA and some of its associated proteins might help stabilize positioning of ribosome-bound tRNAs.</text>
</comment>
<protein>
    <recommendedName>
        <fullName evidence="5 7">Large ribosomal subunit protein uL5</fullName>
    </recommendedName>
</protein>
<dbReference type="GO" id="GO:0000049">
    <property type="term" value="F:tRNA binding"/>
    <property type="evidence" value="ECO:0007669"/>
    <property type="project" value="UniProtKB-UniRule"/>
</dbReference>